<feature type="compositionally biased region" description="Polar residues" evidence="1">
    <location>
        <begin position="113"/>
        <end position="129"/>
    </location>
</feature>
<name>A0A8J2KBE2_9HEXA</name>
<accession>A0A8J2KBE2</accession>
<gene>
    <name evidence="2" type="ORF">AFUS01_LOCUS21527</name>
</gene>
<reference evidence="2" key="1">
    <citation type="submission" date="2021-06" db="EMBL/GenBank/DDBJ databases">
        <authorList>
            <person name="Hodson N. C."/>
            <person name="Mongue J. A."/>
            <person name="Jaron S. K."/>
        </authorList>
    </citation>
    <scope>NUCLEOTIDE SEQUENCE</scope>
</reference>
<feature type="compositionally biased region" description="Basic residues" evidence="1">
    <location>
        <begin position="210"/>
        <end position="233"/>
    </location>
</feature>
<evidence type="ECO:0000313" key="2">
    <source>
        <dbReference type="EMBL" id="CAG7733057.1"/>
    </source>
</evidence>
<feature type="compositionally biased region" description="Polar residues" evidence="1">
    <location>
        <begin position="173"/>
        <end position="189"/>
    </location>
</feature>
<dbReference type="AlphaFoldDB" id="A0A8J2KBE2"/>
<keyword evidence="3" id="KW-1185">Reference proteome</keyword>
<dbReference type="EMBL" id="CAJVCH010242248">
    <property type="protein sequence ID" value="CAG7733057.1"/>
    <property type="molecule type" value="Genomic_DNA"/>
</dbReference>
<feature type="region of interest" description="Disordered" evidence="1">
    <location>
        <begin position="113"/>
        <end position="233"/>
    </location>
</feature>
<protein>
    <submittedName>
        <fullName evidence="2">Uncharacterized protein</fullName>
    </submittedName>
</protein>
<sequence>MKRKGYGCLDFYNVGPVVSEMLREDEEEGNKFESFAKQLQCIQESQDVILADIRMDMEQLQMDNLALHQNNAKLLAEKNHWEELYHDMCRNAKIMREHIQNCNYSIPTEWSLPKSSSRTVQIHQPMNSAHRSKDPDYATQRVSRHDSQEKSSSLKTEGLVRRRSRSRMSTSSQASLGESTASEETQCGGRSSAHHNSSRSKSPSRNTSTPKKHKSKHGCFGFLRKKSQRDRSE</sequence>
<comment type="caution">
    <text evidence="2">The sequence shown here is derived from an EMBL/GenBank/DDBJ whole genome shotgun (WGS) entry which is preliminary data.</text>
</comment>
<evidence type="ECO:0000256" key="1">
    <source>
        <dbReference type="SAM" id="MobiDB-lite"/>
    </source>
</evidence>
<feature type="compositionally biased region" description="Low complexity" evidence="1">
    <location>
        <begin position="199"/>
        <end position="209"/>
    </location>
</feature>
<organism evidence="2 3">
    <name type="scientific">Allacma fusca</name>
    <dbReference type="NCBI Taxonomy" id="39272"/>
    <lineage>
        <taxon>Eukaryota</taxon>
        <taxon>Metazoa</taxon>
        <taxon>Ecdysozoa</taxon>
        <taxon>Arthropoda</taxon>
        <taxon>Hexapoda</taxon>
        <taxon>Collembola</taxon>
        <taxon>Symphypleona</taxon>
        <taxon>Sminthuridae</taxon>
        <taxon>Allacma</taxon>
    </lineage>
</organism>
<dbReference type="Proteomes" id="UP000708208">
    <property type="component" value="Unassembled WGS sequence"/>
</dbReference>
<proteinExistence type="predicted"/>
<evidence type="ECO:0000313" key="3">
    <source>
        <dbReference type="Proteomes" id="UP000708208"/>
    </source>
</evidence>